<keyword evidence="6" id="KW-0378">Hydrolase</keyword>
<keyword evidence="4 14" id="KW-0645">Protease</keyword>
<evidence type="ECO:0000313" key="14">
    <source>
        <dbReference type="EMBL" id="GAA4648852.1"/>
    </source>
</evidence>
<dbReference type="EMBL" id="BAABFL010000112">
    <property type="protein sequence ID" value="GAA4648852.1"/>
    <property type="molecule type" value="Genomic_DNA"/>
</dbReference>
<comment type="caution">
    <text evidence="14">The sequence shown here is derived from an EMBL/GenBank/DDBJ whole genome shotgun (WGS) entry which is preliminary data.</text>
</comment>
<keyword evidence="9 11" id="KW-0472">Membrane</keyword>
<dbReference type="RefSeq" id="WP_345194578.1">
    <property type="nucleotide sequence ID" value="NZ_BAABFL010000112.1"/>
</dbReference>
<dbReference type="PANTHER" id="PTHR42987:SF4">
    <property type="entry name" value="PROTEASE SOHB-RELATED"/>
    <property type="match status" value="1"/>
</dbReference>
<keyword evidence="7" id="KW-0720">Serine protease</keyword>
<keyword evidence="15" id="KW-1185">Reference proteome</keyword>
<accession>A0ABP8UYY5</accession>
<comment type="similarity">
    <text evidence="2">Belongs to the peptidase S49 family.</text>
</comment>
<dbReference type="GO" id="GO:0006508">
    <property type="term" value="P:proteolysis"/>
    <property type="evidence" value="ECO:0007669"/>
    <property type="project" value="UniProtKB-KW"/>
</dbReference>
<evidence type="ECO:0000256" key="5">
    <source>
        <dbReference type="ARBA" id="ARBA00022692"/>
    </source>
</evidence>
<dbReference type="InterPro" id="IPR047272">
    <property type="entry name" value="S49_SppA_C"/>
</dbReference>
<dbReference type="Proteomes" id="UP001500604">
    <property type="component" value="Unassembled WGS sequence"/>
</dbReference>
<evidence type="ECO:0000256" key="10">
    <source>
        <dbReference type="SAM" id="Coils"/>
    </source>
</evidence>
<name>A0ABP8UYY5_9GAMM</name>
<dbReference type="GO" id="GO:0008233">
    <property type="term" value="F:peptidase activity"/>
    <property type="evidence" value="ECO:0007669"/>
    <property type="project" value="UniProtKB-KW"/>
</dbReference>
<dbReference type="Gene3D" id="3.90.226.10">
    <property type="entry name" value="2-enoyl-CoA Hydratase, Chain A, domain 1"/>
    <property type="match status" value="1"/>
</dbReference>
<protein>
    <submittedName>
        <fullName evidence="14">Protease SohB</fullName>
    </submittedName>
</protein>
<dbReference type="NCBIfam" id="NF008745">
    <property type="entry name" value="PRK11778.1"/>
    <property type="match status" value="1"/>
</dbReference>
<evidence type="ECO:0000259" key="12">
    <source>
        <dbReference type="Pfam" id="PF01343"/>
    </source>
</evidence>
<dbReference type="InterPro" id="IPR002142">
    <property type="entry name" value="Peptidase_S49"/>
</dbReference>
<dbReference type="SUPFAM" id="SSF52096">
    <property type="entry name" value="ClpP/crotonase"/>
    <property type="match status" value="1"/>
</dbReference>
<reference evidence="15" key="1">
    <citation type="journal article" date="2019" name="Int. J. Syst. Evol. Microbiol.">
        <title>The Global Catalogue of Microorganisms (GCM) 10K type strain sequencing project: providing services to taxonomists for standard genome sequencing and annotation.</title>
        <authorList>
            <consortium name="The Broad Institute Genomics Platform"/>
            <consortium name="The Broad Institute Genome Sequencing Center for Infectious Disease"/>
            <person name="Wu L."/>
            <person name="Ma J."/>
        </authorList>
    </citation>
    <scope>NUCLEOTIDE SEQUENCE [LARGE SCALE GENOMIC DNA]</scope>
    <source>
        <strain evidence="15">JCM 17805</strain>
    </source>
</reference>
<keyword evidence="3" id="KW-1003">Cell membrane</keyword>
<comment type="subcellular location">
    <subcellularLocation>
        <location evidence="1">Cell membrane</location>
    </subcellularLocation>
</comment>
<dbReference type="Gene3D" id="6.20.330.10">
    <property type="match status" value="1"/>
</dbReference>
<sequence>MEFLAELGLFLAKAVILVGSILLIIGAVASLGQKGRKEGKGHLDIRHLNDDIKDMKTALEEAVLDKQVLKQQHKALKKEEKARKKQGAETSEKRLYVLDFHGDIRASAVTYFRQEITAVLSLARQEDEVLVRLESTGGMVHAYGLASSQLERIKQRGIPLTIAVDKVAASGGYMMACLADRILAAPFAVLGSIGVMAQLPNIHRLLKKHNVDVELHTAGEFKRTLTVMGENTDKGREKFIQDLEDTHVLFKEYVVEQRPMVNIEEAATGEIWYGKRALERQLVDELKTSDEYICDAVNTGSQVYQVTWSQKKSLPEKFGFSAQQALEQTVLSWWDRLTASRFFS</sequence>
<evidence type="ECO:0000256" key="9">
    <source>
        <dbReference type="ARBA" id="ARBA00023136"/>
    </source>
</evidence>
<keyword evidence="5 11" id="KW-0812">Transmembrane</keyword>
<evidence type="ECO:0000256" key="6">
    <source>
        <dbReference type="ARBA" id="ARBA00022801"/>
    </source>
</evidence>
<dbReference type="PANTHER" id="PTHR42987">
    <property type="entry name" value="PEPTIDASE S49"/>
    <property type="match status" value="1"/>
</dbReference>
<evidence type="ECO:0000256" key="1">
    <source>
        <dbReference type="ARBA" id="ARBA00004236"/>
    </source>
</evidence>
<gene>
    <name evidence="14" type="primary">sohB</name>
    <name evidence="14" type="ORF">GCM10023116_11260</name>
</gene>
<dbReference type="CDD" id="cd07023">
    <property type="entry name" value="S49_Sppa_N_C"/>
    <property type="match status" value="1"/>
</dbReference>
<evidence type="ECO:0000256" key="4">
    <source>
        <dbReference type="ARBA" id="ARBA00022670"/>
    </source>
</evidence>
<dbReference type="Pfam" id="PF01343">
    <property type="entry name" value="Peptidase_S49"/>
    <property type="match status" value="1"/>
</dbReference>
<keyword evidence="8 11" id="KW-1133">Transmembrane helix</keyword>
<feature type="transmembrane region" description="Helical" evidence="11">
    <location>
        <begin position="12"/>
        <end position="32"/>
    </location>
</feature>
<evidence type="ECO:0000256" key="2">
    <source>
        <dbReference type="ARBA" id="ARBA00008683"/>
    </source>
</evidence>
<feature type="domain" description="Peptidase S49 N-terminal proteobacteria" evidence="13">
    <location>
        <begin position="2"/>
        <end position="150"/>
    </location>
</feature>
<evidence type="ECO:0000256" key="8">
    <source>
        <dbReference type="ARBA" id="ARBA00022989"/>
    </source>
</evidence>
<feature type="coiled-coil region" evidence="10">
    <location>
        <begin position="45"/>
        <end position="79"/>
    </location>
</feature>
<keyword evidence="10" id="KW-0175">Coiled coil</keyword>
<dbReference type="InterPro" id="IPR029045">
    <property type="entry name" value="ClpP/crotonase-like_dom_sf"/>
</dbReference>
<evidence type="ECO:0000256" key="7">
    <source>
        <dbReference type="ARBA" id="ARBA00022825"/>
    </source>
</evidence>
<feature type="domain" description="Peptidase S49" evidence="12">
    <location>
        <begin position="153"/>
        <end position="293"/>
    </location>
</feature>
<proteinExistence type="inferred from homology"/>
<organism evidence="14 15">
    <name type="scientific">Kistimonas scapharcae</name>
    <dbReference type="NCBI Taxonomy" id="1036133"/>
    <lineage>
        <taxon>Bacteria</taxon>
        <taxon>Pseudomonadati</taxon>
        <taxon>Pseudomonadota</taxon>
        <taxon>Gammaproteobacteria</taxon>
        <taxon>Oceanospirillales</taxon>
        <taxon>Endozoicomonadaceae</taxon>
        <taxon>Kistimonas</taxon>
    </lineage>
</organism>
<dbReference type="InterPro" id="IPR013703">
    <property type="entry name" value="Peptidase_S49_N_proteobac"/>
</dbReference>
<evidence type="ECO:0000259" key="13">
    <source>
        <dbReference type="Pfam" id="PF08496"/>
    </source>
</evidence>
<evidence type="ECO:0000256" key="11">
    <source>
        <dbReference type="SAM" id="Phobius"/>
    </source>
</evidence>
<evidence type="ECO:0000313" key="15">
    <source>
        <dbReference type="Proteomes" id="UP001500604"/>
    </source>
</evidence>
<evidence type="ECO:0000256" key="3">
    <source>
        <dbReference type="ARBA" id="ARBA00022475"/>
    </source>
</evidence>
<dbReference type="Pfam" id="PF08496">
    <property type="entry name" value="Peptidase_S49_N"/>
    <property type="match status" value="1"/>
</dbReference>